<feature type="transmembrane region" description="Helical" evidence="6">
    <location>
        <begin position="222"/>
        <end position="244"/>
    </location>
</feature>
<evidence type="ECO:0000256" key="4">
    <source>
        <dbReference type="ARBA" id="ARBA00022989"/>
    </source>
</evidence>
<dbReference type="STRING" id="1640674.SAMN05216323_100516"/>
<evidence type="ECO:0000256" key="3">
    <source>
        <dbReference type="ARBA" id="ARBA00022692"/>
    </source>
</evidence>
<keyword evidence="2" id="KW-1003">Cell membrane</keyword>
<dbReference type="RefSeq" id="WP_125869739.1">
    <property type="nucleotide sequence ID" value="NZ_FMYP01000005.1"/>
</dbReference>
<dbReference type="InterPro" id="IPR002797">
    <property type="entry name" value="Polysacc_synth"/>
</dbReference>
<dbReference type="PANTHER" id="PTHR30250">
    <property type="entry name" value="PST FAMILY PREDICTED COLANIC ACID TRANSPORTER"/>
    <property type="match status" value="1"/>
</dbReference>
<comment type="subcellular location">
    <subcellularLocation>
        <location evidence="1">Cell membrane</location>
        <topology evidence="1">Multi-pass membrane protein</topology>
    </subcellularLocation>
</comment>
<dbReference type="InterPro" id="IPR050833">
    <property type="entry name" value="Poly_Biosynth_Transport"/>
</dbReference>
<sequence>MESNSSLFKKLFGHAALYGISSVGGRFINYLLVPFHTRIFNPEAYGVITDFYAQIAVLLIFLTLGLETGFFRFTSKGVSPKEVFNNSFLILLANGLIFLLAVFLFLPSISSALGYSHFPEYVLIFALILFFDTLVAIPFSKLRLEGRALEFALVKSGSIFVNVGLNWLFLTNTFFINSIHRIPFLENTGLVFLVFLSNFVASLLTLGYFYRDFFSIRFKVNLALIKKIVFYSFPLMVGGFAGIVNDMADRFFIKGLVPAEQNPMYQLGIYGGILKISILLNLFIQVYRFAAEPLFFKNSENAGSKKFFADSTKFFFVISLLIFLFISFYLSYFQMILGGDYRVGIGIVPILLLSYVFYGFYFNISVWFKLTDKTKYAVVFTLFGLAINALINYYTVPIYGFWGSAWARLASYFLMVVSCYFVGQRFFKVDYDLRNMFLYLTFSLSLYFFDFFLLAENSITTFFTKLLLLFLFIALFLWREKELRYKLNSIIKTYGSKGNK</sequence>
<dbReference type="EMBL" id="FMYP01000005">
    <property type="protein sequence ID" value="SDB86733.1"/>
    <property type="molecule type" value="Genomic_DNA"/>
</dbReference>
<accession>A0A1G6GXT7</accession>
<gene>
    <name evidence="7" type="ORF">SAMN05216323_100516</name>
</gene>
<feature type="transmembrane region" description="Helical" evidence="6">
    <location>
        <begin position="435"/>
        <end position="453"/>
    </location>
</feature>
<evidence type="ECO:0000256" key="5">
    <source>
        <dbReference type="ARBA" id="ARBA00023136"/>
    </source>
</evidence>
<feature type="transmembrane region" description="Helical" evidence="6">
    <location>
        <begin position="12"/>
        <end position="31"/>
    </location>
</feature>
<keyword evidence="8" id="KW-1185">Reference proteome</keyword>
<dbReference type="Pfam" id="PF01943">
    <property type="entry name" value="Polysacc_synt"/>
    <property type="match status" value="1"/>
</dbReference>
<dbReference type="GO" id="GO:0005886">
    <property type="term" value="C:plasma membrane"/>
    <property type="evidence" value="ECO:0007669"/>
    <property type="project" value="UniProtKB-SubCell"/>
</dbReference>
<feature type="transmembrane region" description="Helical" evidence="6">
    <location>
        <begin position="190"/>
        <end position="210"/>
    </location>
</feature>
<feature type="transmembrane region" description="Helical" evidence="6">
    <location>
        <begin position="343"/>
        <end position="364"/>
    </location>
</feature>
<evidence type="ECO:0000256" key="1">
    <source>
        <dbReference type="ARBA" id="ARBA00004651"/>
    </source>
</evidence>
<keyword evidence="5 6" id="KW-0472">Membrane</keyword>
<evidence type="ECO:0000313" key="7">
    <source>
        <dbReference type="EMBL" id="SDB86733.1"/>
    </source>
</evidence>
<keyword evidence="3 6" id="KW-0812">Transmembrane</keyword>
<dbReference type="AlphaFoldDB" id="A0A1G6GXT7"/>
<feature type="transmembrane region" description="Helical" evidence="6">
    <location>
        <begin position="376"/>
        <end position="395"/>
    </location>
</feature>
<feature type="transmembrane region" description="Helical" evidence="6">
    <location>
        <begin position="51"/>
        <end position="71"/>
    </location>
</feature>
<evidence type="ECO:0000256" key="2">
    <source>
        <dbReference type="ARBA" id="ARBA00022475"/>
    </source>
</evidence>
<feature type="transmembrane region" description="Helical" evidence="6">
    <location>
        <begin position="314"/>
        <end position="337"/>
    </location>
</feature>
<evidence type="ECO:0000313" key="8">
    <source>
        <dbReference type="Proteomes" id="UP000199452"/>
    </source>
</evidence>
<feature type="transmembrane region" description="Helical" evidence="6">
    <location>
        <begin position="459"/>
        <end position="478"/>
    </location>
</feature>
<reference evidence="7 8" key="1">
    <citation type="submission" date="2016-09" db="EMBL/GenBank/DDBJ databases">
        <authorList>
            <person name="Capua I."/>
            <person name="De Benedictis P."/>
            <person name="Joannis T."/>
            <person name="Lombin L.H."/>
            <person name="Cattoli G."/>
        </authorList>
    </citation>
    <scope>NUCLEOTIDE SEQUENCE [LARGE SCALE GENOMIC DNA]</scope>
    <source>
        <strain evidence="7 8">A7P-90m</strain>
    </source>
</reference>
<dbReference type="PANTHER" id="PTHR30250:SF11">
    <property type="entry name" value="O-ANTIGEN TRANSPORTER-RELATED"/>
    <property type="match status" value="1"/>
</dbReference>
<feature type="transmembrane region" description="Helical" evidence="6">
    <location>
        <begin position="264"/>
        <end position="284"/>
    </location>
</feature>
<protein>
    <submittedName>
        <fullName evidence="7">Membrane protein involved in the export of O-antigen and teichoic acid</fullName>
    </submittedName>
</protein>
<feature type="transmembrane region" description="Helical" evidence="6">
    <location>
        <begin position="401"/>
        <end position="423"/>
    </location>
</feature>
<name>A0A1G6GXT7_9BACT</name>
<dbReference type="OrthoDB" id="9814608at2"/>
<feature type="transmembrane region" description="Helical" evidence="6">
    <location>
        <begin position="83"/>
        <end position="109"/>
    </location>
</feature>
<feature type="transmembrane region" description="Helical" evidence="6">
    <location>
        <begin position="151"/>
        <end position="170"/>
    </location>
</feature>
<keyword evidence="4 6" id="KW-1133">Transmembrane helix</keyword>
<evidence type="ECO:0000256" key="6">
    <source>
        <dbReference type="SAM" id="Phobius"/>
    </source>
</evidence>
<organism evidence="7 8">
    <name type="scientific">Williamwhitmania taraxaci</name>
    <dbReference type="NCBI Taxonomy" id="1640674"/>
    <lineage>
        <taxon>Bacteria</taxon>
        <taxon>Pseudomonadati</taxon>
        <taxon>Bacteroidota</taxon>
        <taxon>Bacteroidia</taxon>
        <taxon>Bacteroidales</taxon>
        <taxon>Williamwhitmaniaceae</taxon>
        <taxon>Williamwhitmania</taxon>
    </lineage>
</organism>
<proteinExistence type="predicted"/>
<dbReference type="Proteomes" id="UP000199452">
    <property type="component" value="Unassembled WGS sequence"/>
</dbReference>
<feature type="transmembrane region" description="Helical" evidence="6">
    <location>
        <begin position="121"/>
        <end position="139"/>
    </location>
</feature>